<dbReference type="InterPro" id="IPR040168">
    <property type="entry name" value="Not2/3/5"/>
</dbReference>
<accession>A0A1D8NHD2</accession>
<evidence type="ECO:0000256" key="7">
    <source>
        <dbReference type="ARBA" id="ARBA00023015"/>
    </source>
</evidence>
<dbReference type="Proteomes" id="UP000182444">
    <property type="component" value="Chromosome 1E"/>
</dbReference>
<dbReference type="GO" id="GO:0030015">
    <property type="term" value="C:CCR4-NOT core complex"/>
    <property type="evidence" value="ECO:0007669"/>
    <property type="project" value="UniProtKB-UniRule"/>
</dbReference>
<evidence type="ECO:0000256" key="4">
    <source>
        <dbReference type="ARBA" id="ARBA00022490"/>
    </source>
</evidence>
<dbReference type="PANTHER" id="PTHR23326">
    <property type="entry name" value="CCR4 NOT-RELATED"/>
    <property type="match status" value="1"/>
</dbReference>
<reference evidence="16 18" key="2">
    <citation type="submission" date="2018-07" db="EMBL/GenBank/DDBJ databases">
        <title>Draft Genome Assemblies for Five Robust Yarrowia lipolytica Strains Exhibiting High Lipid Production and Pentose Sugar Utilization and Sugar Alcohol Secretion from Undetoxified Lignocellulosic Biomass Hydrolysates.</title>
        <authorList>
            <consortium name="DOE Joint Genome Institute"/>
            <person name="Walker C."/>
            <person name="Ryu S."/>
            <person name="Na H."/>
            <person name="Zane M."/>
            <person name="LaButti K."/>
            <person name="Lipzen A."/>
            <person name="Haridas S."/>
            <person name="Barry K."/>
            <person name="Grigoriev I.V."/>
            <person name="Quarterman J."/>
            <person name="Slininger P."/>
            <person name="Dien B."/>
            <person name="Trinh C.T."/>
        </authorList>
    </citation>
    <scope>NUCLEOTIDE SEQUENCE [LARGE SCALE GENOMIC DNA]</scope>
    <source>
        <strain evidence="16 18">YB392</strain>
    </source>
</reference>
<evidence type="ECO:0000259" key="14">
    <source>
        <dbReference type="Pfam" id="PF04153"/>
    </source>
</evidence>
<feature type="compositionally biased region" description="Low complexity" evidence="12">
    <location>
        <begin position="422"/>
        <end position="440"/>
    </location>
</feature>
<organism evidence="15 17">
    <name type="scientific">Yarrowia lipolytica</name>
    <name type="common">Candida lipolytica</name>
    <dbReference type="NCBI Taxonomy" id="4952"/>
    <lineage>
        <taxon>Eukaryota</taxon>
        <taxon>Fungi</taxon>
        <taxon>Dikarya</taxon>
        <taxon>Ascomycota</taxon>
        <taxon>Saccharomycotina</taxon>
        <taxon>Dipodascomycetes</taxon>
        <taxon>Dipodascales</taxon>
        <taxon>Dipodascales incertae sedis</taxon>
        <taxon>Yarrowia</taxon>
    </lineage>
</organism>
<dbReference type="InterPro" id="IPR012270">
    <property type="entry name" value="CCR4-NOT_su3/5"/>
</dbReference>
<dbReference type="VEuPathDB" id="FungiDB:YALI1_E07657g"/>
<feature type="compositionally biased region" description="Basic and acidic residues" evidence="12">
    <location>
        <begin position="262"/>
        <end position="278"/>
    </location>
</feature>
<proteinExistence type="inferred from homology"/>
<keyword evidence="5 10" id="KW-0678">Repressor</keyword>
<dbReference type="PIRSF" id="PIRSF005290">
    <property type="entry name" value="NOT_su_3_5"/>
    <property type="match status" value="1"/>
</dbReference>
<evidence type="ECO:0000256" key="9">
    <source>
        <dbReference type="ARBA" id="ARBA00023242"/>
    </source>
</evidence>
<feature type="region of interest" description="Disordered" evidence="12">
    <location>
        <begin position="379"/>
        <end position="404"/>
    </location>
</feature>
<evidence type="ECO:0000313" key="17">
    <source>
        <dbReference type="Proteomes" id="UP000182444"/>
    </source>
</evidence>
<dbReference type="GO" id="GO:0000289">
    <property type="term" value="P:nuclear-transcribed mRNA poly(A) tail shortening"/>
    <property type="evidence" value="ECO:0007669"/>
    <property type="project" value="EnsemblFungi"/>
</dbReference>
<evidence type="ECO:0000256" key="6">
    <source>
        <dbReference type="ARBA" id="ARBA00022553"/>
    </source>
</evidence>
<evidence type="ECO:0000313" key="16">
    <source>
        <dbReference type="EMBL" id="RDW27817.1"/>
    </source>
</evidence>
<dbReference type="InterPro" id="IPR007207">
    <property type="entry name" value="Not_N"/>
</dbReference>
<dbReference type="eggNOG" id="KOG2150">
    <property type="taxonomic scope" value="Eukaryota"/>
</dbReference>
<dbReference type="VEuPathDB" id="FungiDB:YALI0_E06435g"/>
<comment type="subcellular location">
    <subcellularLocation>
        <location evidence="2 10">Cytoplasm</location>
    </subcellularLocation>
    <subcellularLocation>
        <location evidence="1 10">Nucleus</location>
    </subcellularLocation>
</comment>
<evidence type="ECO:0000256" key="1">
    <source>
        <dbReference type="ARBA" id="ARBA00004123"/>
    </source>
</evidence>
<keyword evidence="7 10" id="KW-0805">Transcription regulation</keyword>
<keyword evidence="11" id="KW-0175">Coiled coil</keyword>
<dbReference type="Pfam" id="PF04065">
    <property type="entry name" value="Not3"/>
    <property type="match status" value="1"/>
</dbReference>
<feature type="compositionally biased region" description="Low complexity" evidence="12">
    <location>
        <begin position="388"/>
        <end position="404"/>
    </location>
</feature>
<keyword evidence="4 10" id="KW-0963">Cytoplasm</keyword>
<evidence type="ECO:0000313" key="18">
    <source>
        <dbReference type="Proteomes" id="UP000256601"/>
    </source>
</evidence>
<feature type="domain" description="NOT2/NOT3/NOT5 C-terminal" evidence="14">
    <location>
        <begin position="495"/>
        <end position="622"/>
    </location>
</feature>
<dbReference type="EMBL" id="KZ857328">
    <property type="protein sequence ID" value="RDW27817.1"/>
    <property type="molecule type" value="Genomic_DNA"/>
</dbReference>
<dbReference type="AlphaFoldDB" id="A0A1D8NHD2"/>
<dbReference type="GO" id="GO:0005634">
    <property type="term" value="C:nucleus"/>
    <property type="evidence" value="ECO:0007669"/>
    <property type="project" value="UniProtKB-SubCell"/>
</dbReference>
<keyword evidence="8 10" id="KW-0804">Transcription</keyword>
<keyword evidence="6" id="KW-0597">Phosphoprotein</keyword>
<comment type="similarity">
    <text evidence="3 10">Belongs to the CNOT2/3/5 family.</text>
</comment>
<dbReference type="GeneID" id="2912393"/>
<evidence type="ECO:0000256" key="10">
    <source>
        <dbReference type="PIRNR" id="PIRNR005290"/>
    </source>
</evidence>
<feature type="compositionally biased region" description="Polar residues" evidence="12">
    <location>
        <begin position="295"/>
        <end position="306"/>
    </location>
</feature>
<feature type="coiled-coil region" evidence="11">
    <location>
        <begin position="126"/>
        <end position="153"/>
    </location>
</feature>
<evidence type="ECO:0000259" key="13">
    <source>
        <dbReference type="Pfam" id="PF04065"/>
    </source>
</evidence>
<dbReference type="GO" id="GO:0000932">
    <property type="term" value="C:P-body"/>
    <property type="evidence" value="ECO:0007669"/>
    <property type="project" value="UniProtKB-UniRule"/>
</dbReference>
<dbReference type="OrthoDB" id="293823at2759"/>
<dbReference type="EMBL" id="CP017557">
    <property type="protein sequence ID" value="AOW05039.1"/>
    <property type="molecule type" value="Genomic_DNA"/>
</dbReference>
<reference evidence="15 17" key="1">
    <citation type="journal article" date="2016" name="PLoS ONE">
        <title>Sequence Assembly of Yarrowia lipolytica Strain W29/CLIB89 Shows Transposable Element Diversity.</title>
        <authorList>
            <person name="Magnan C."/>
            <person name="Yu J."/>
            <person name="Chang I."/>
            <person name="Jahn E."/>
            <person name="Kanomata Y."/>
            <person name="Wu J."/>
            <person name="Zeller M."/>
            <person name="Oakes M."/>
            <person name="Baldi P."/>
            <person name="Sandmeyer S."/>
        </authorList>
    </citation>
    <scope>NUCLEOTIDE SEQUENCE [LARGE SCALE GENOMIC DNA]</scope>
    <source>
        <strain evidence="15">CLIB89</strain>
        <strain evidence="17">CLIB89(W29)</strain>
    </source>
</reference>
<dbReference type="Gene3D" id="2.30.30.1020">
    <property type="entry name" value="CCR4-NOT complex subunit 2/3/5, C-terminal domain"/>
    <property type="match status" value="1"/>
</dbReference>
<evidence type="ECO:0000256" key="12">
    <source>
        <dbReference type="SAM" id="MobiDB-lite"/>
    </source>
</evidence>
<evidence type="ECO:0000256" key="11">
    <source>
        <dbReference type="SAM" id="Coils"/>
    </source>
</evidence>
<keyword evidence="10" id="KW-0010">Activator</keyword>
<name>A0A1D8NHD2_YARLL</name>
<dbReference type="Proteomes" id="UP000256601">
    <property type="component" value="Unassembled WGS sequence"/>
</dbReference>
<evidence type="ECO:0000313" key="15">
    <source>
        <dbReference type="EMBL" id="AOW05039.1"/>
    </source>
</evidence>
<evidence type="ECO:0000256" key="3">
    <source>
        <dbReference type="ARBA" id="ARBA00007682"/>
    </source>
</evidence>
<dbReference type="OMA" id="YKPQTPY"/>
<dbReference type="InterPro" id="IPR038635">
    <property type="entry name" value="CCR4-NOT_su2/3/5_C_sf"/>
</dbReference>
<comment type="function">
    <text evidence="10">Acts as component of the CCR4-NOT core complex, which in the nucleus seems to be a general transcription factor, and in the cytoplasm the major mRNA deadenylase involved in mRNA turnover. The NOT protein subcomplex negatively regulates the basal and activated transcription of many genes. Preferentially affects TC-type TATA element-dependent transcription. Could directly or indirectly inhibit component(s) of the general transcription machinery.</text>
</comment>
<dbReference type="InterPro" id="IPR007282">
    <property type="entry name" value="NOT2/3/5_C"/>
</dbReference>
<feature type="region of interest" description="Disordered" evidence="12">
    <location>
        <begin position="236"/>
        <end position="322"/>
    </location>
</feature>
<evidence type="ECO:0000256" key="5">
    <source>
        <dbReference type="ARBA" id="ARBA00022491"/>
    </source>
</evidence>
<feature type="compositionally biased region" description="Low complexity" evidence="12">
    <location>
        <begin position="279"/>
        <end position="293"/>
    </location>
</feature>
<protein>
    <recommendedName>
        <fullName evidence="10">General negative regulator of transcription subunit</fullName>
    </recommendedName>
</protein>
<feature type="region of interest" description="Disordered" evidence="12">
    <location>
        <begin position="422"/>
        <end position="451"/>
    </location>
</feature>
<dbReference type="FunFam" id="2.30.30.1020:FF:000006">
    <property type="entry name" value="CCR4-NOT transcription complex, subunit 3"/>
    <property type="match status" value="1"/>
</dbReference>
<sequence length="626" mass="69314">MAARKLQQEMDRVFKRVAEGVATFDSIYDKVQQSTNQSQKEKLEQDLKREIKKLQRLRDQIKTWMGSNDIKDKKTLTDQRKLIETEMERFKACEREMKTKAFSKEGLSPGAGKQLDPREQQRQEACAFVQNTIDELSEQLETLEAEEEQLHGTVRKGRKDNSVKSERLSEIADASDRHKWHIGRLEVIARLLENGSLAPQQVMDLQEDIQYYVESNQDVDFAEDVEIYDELNLDQEEDEFTIDEQYLRDEPTSTLEDLAVESAKEREREAAKEKEEAAKAAQAQKEAAAQAAADAQNSSRRPAATNTPPPIGSNMKPAPLPTRNESLKYASAAAAAAGSSVGSSPSALPQGLAPLPAPKEEIRAAAPVPVAVSATPAPWAEGGGPAPGGANVSIPTGPAAASTPIAASSTPVAAPAIPTGPAASATIASTSSAGNTTSTAPSPPPLSTSTTLSDDSIIYTLPPGLQDLVSSLDVAKKRVGTPPPIGSIAKLLETSYFSCPDSGDAEKPQMYHPESPFPTLPFYPQDPLAVFEDGGIFAKMDIDTLFYIFYYRQGTYHQYLAAKELKSRSWRFHKRFLTWFQRHEEPKMINNEFEQGTYRYFDFEGVWLQRRKSNFQFEYHFLEDEI</sequence>
<evidence type="ECO:0000256" key="8">
    <source>
        <dbReference type="ARBA" id="ARBA00023163"/>
    </source>
</evidence>
<dbReference type="RefSeq" id="XP_503626.1">
    <property type="nucleotide sequence ID" value="XM_503626.1"/>
</dbReference>
<dbReference type="KEGG" id="yli:2912393"/>
<keyword evidence="9 10" id="KW-0539">Nucleus</keyword>
<gene>
    <name evidence="16" type="ORF">B0I71DRAFT_128547</name>
    <name evidence="15" type="ORF">YALI1_E07657g</name>
</gene>
<dbReference type="GO" id="GO:0006355">
    <property type="term" value="P:regulation of DNA-templated transcription"/>
    <property type="evidence" value="ECO:0007669"/>
    <property type="project" value="InterPro"/>
</dbReference>
<feature type="domain" description="CCR4-Not complex component Not N-terminal" evidence="13">
    <location>
        <begin position="3"/>
        <end position="234"/>
    </location>
</feature>
<dbReference type="Pfam" id="PF04153">
    <property type="entry name" value="NOT2_3_5_C"/>
    <property type="match status" value="1"/>
</dbReference>
<evidence type="ECO:0000256" key="2">
    <source>
        <dbReference type="ARBA" id="ARBA00004496"/>
    </source>
</evidence>